<feature type="signal peptide" evidence="1">
    <location>
        <begin position="1"/>
        <end position="38"/>
    </location>
</feature>
<feature type="chain" id="PRO_5022671714" description="Outer membrane protein beta-barrel domain-containing protein" evidence="1">
    <location>
        <begin position="39"/>
        <end position="528"/>
    </location>
</feature>
<accession>A0A5C6X122</accession>
<evidence type="ECO:0008006" key="4">
    <source>
        <dbReference type="Google" id="ProtNLM"/>
    </source>
</evidence>
<proteinExistence type="predicted"/>
<comment type="caution">
    <text evidence="2">The sequence shown here is derived from an EMBL/GenBank/DDBJ whole genome shotgun (WGS) entry which is preliminary data.</text>
</comment>
<sequence length="528" mass="57783">MPPSTTTPTSRSRRTPAVARALASWAFCLSLVALSAEAAAQSAPEPDDARPPRLAIAPDARAFAASSQLDALDEALATELHQSLERGARRYFLPTDDFELVASDALKDAITSEPLYEGTLALARQWAEMGEESFKRLQADDAIAHLERALQNYRAIDHDRIAPEEIAHTLLFLALSYLEEGTNVVRPLELMQEMILLDPTRRILPGYYPDFIVQYYRSARDTLFRELASGGPSLEEAARSAELLQADYLLYTFALPTSPGDAFAEPTAEPTAGAASTSEQDFTVIAFLYEAQSESFLPPEAIRLASLEPALLQNAANRLASRLAACVLLPDEEPLTNPDDLRASRGQGRLGLELGMAYASFLSVAPPLQSPFGNIGVGLGVSYALTREFQLVAGLQLLNSLRDYNGLLRDDFTTLRSWLGGRLAWELGPLELGIAASFELASLSEVRVFTDKSCIPAPDLLCPGDLGTRTYDMNSPLLGAHLNPRLSLRLTRSLWLTLNTSLGYYLSPVEEDLLNLPFSSDLGIRYRF</sequence>
<dbReference type="OrthoDB" id="5525708at2"/>
<reference evidence="2 3" key="1">
    <citation type="submission" date="2019-08" db="EMBL/GenBank/DDBJ databases">
        <title>Bradymonadales sp. TMQ2.</title>
        <authorList>
            <person name="Liang Q."/>
        </authorList>
    </citation>
    <scope>NUCLEOTIDE SEQUENCE [LARGE SCALE GENOMIC DNA]</scope>
    <source>
        <strain evidence="2 3">TMQ2</strain>
    </source>
</reference>
<dbReference type="RefSeq" id="WP_146974749.1">
    <property type="nucleotide sequence ID" value="NZ_VOSL01000053.1"/>
</dbReference>
<dbReference type="Proteomes" id="UP000321046">
    <property type="component" value="Unassembled WGS sequence"/>
</dbReference>
<organism evidence="2 3">
    <name type="scientific">Lujinxingia vulgaris</name>
    <dbReference type="NCBI Taxonomy" id="2600176"/>
    <lineage>
        <taxon>Bacteria</taxon>
        <taxon>Deltaproteobacteria</taxon>
        <taxon>Bradymonadales</taxon>
        <taxon>Lujinxingiaceae</taxon>
        <taxon>Lujinxingia</taxon>
    </lineage>
</organism>
<evidence type="ECO:0000313" key="2">
    <source>
        <dbReference type="EMBL" id="TXD34798.1"/>
    </source>
</evidence>
<evidence type="ECO:0000313" key="3">
    <source>
        <dbReference type="Proteomes" id="UP000321046"/>
    </source>
</evidence>
<name>A0A5C6X122_9DELT</name>
<evidence type="ECO:0000256" key="1">
    <source>
        <dbReference type="SAM" id="SignalP"/>
    </source>
</evidence>
<dbReference type="AlphaFoldDB" id="A0A5C6X122"/>
<protein>
    <recommendedName>
        <fullName evidence="4">Outer membrane protein beta-barrel domain-containing protein</fullName>
    </recommendedName>
</protein>
<keyword evidence="1" id="KW-0732">Signal</keyword>
<gene>
    <name evidence="2" type="ORF">FRC96_12115</name>
</gene>
<dbReference type="EMBL" id="VOSL01000053">
    <property type="protein sequence ID" value="TXD34798.1"/>
    <property type="molecule type" value="Genomic_DNA"/>
</dbReference>